<sequence length="60" mass="6683">MALDRPGDRAFHTAPRLGRHAHGGYRRERILQPRIFDSAMVGGPQKSTTFFASTAATGWR</sequence>
<dbReference type="RefSeq" id="WP_263848391.1">
    <property type="nucleotide sequence ID" value="NZ_JAOWKW010000012.1"/>
</dbReference>
<name>A0ABT3A1Z3_9RHOB</name>
<protein>
    <submittedName>
        <fullName evidence="1">Uncharacterized protein</fullName>
    </submittedName>
</protein>
<dbReference type="Proteomes" id="UP001526166">
    <property type="component" value="Unassembled WGS sequence"/>
</dbReference>
<proteinExistence type="predicted"/>
<gene>
    <name evidence="1" type="ORF">OE699_14030</name>
</gene>
<dbReference type="EMBL" id="JAOWKW010000012">
    <property type="protein sequence ID" value="MCV2879966.1"/>
    <property type="molecule type" value="Genomic_DNA"/>
</dbReference>
<evidence type="ECO:0000313" key="2">
    <source>
        <dbReference type="Proteomes" id="UP001526166"/>
    </source>
</evidence>
<organism evidence="1 2">
    <name type="scientific">Sedimentimonas flavescens</name>
    <dbReference type="NCBI Taxonomy" id="2851012"/>
    <lineage>
        <taxon>Bacteria</taxon>
        <taxon>Pseudomonadati</taxon>
        <taxon>Pseudomonadota</taxon>
        <taxon>Alphaproteobacteria</taxon>
        <taxon>Rhodobacterales</taxon>
        <taxon>Rhodobacter group</taxon>
        <taxon>Sedimentimonas</taxon>
    </lineage>
</organism>
<keyword evidence="2" id="KW-1185">Reference proteome</keyword>
<reference evidence="1 2" key="1">
    <citation type="submission" date="2022-10" db="EMBL/GenBank/DDBJ databases">
        <title>Sinirhodobacter sp. nov., isolated from ocean surface sediments.</title>
        <authorList>
            <person name="He W."/>
            <person name="Wang L."/>
            <person name="Zhang D.-F."/>
        </authorList>
    </citation>
    <scope>NUCLEOTIDE SEQUENCE [LARGE SCALE GENOMIC DNA]</scope>
    <source>
        <strain evidence="1 2">WL0115</strain>
    </source>
</reference>
<accession>A0ABT3A1Z3</accession>
<comment type="caution">
    <text evidence="1">The sequence shown here is derived from an EMBL/GenBank/DDBJ whole genome shotgun (WGS) entry which is preliminary data.</text>
</comment>
<evidence type="ECO:0000313" key="1">
    <source>
        <dbReference type="EMBL" id="MCV2879966.1"/>
    </source>
</evidence>